<name>A8GM87_RICAH</name>
<reference evidence="1" key="1">
    <citation type="submission" date="2007-09" db="EMBL/GenBank/DDBJ databases">
        <title>Complete Genome Sequence of Rickettsia akari.</title>
        <authorList>
            <person name="Madan A."/>
            <person name="Fahey J."/>
            <person name="Helton E."/>
            <person name="Ketteman M."/>
            <person name="Madan A."/>
            <person name="Rodrigues S."/>
            <person name="Sanchez A."/>
            <person name="Whiting M."/>
            <person name="Dasch G."/>
            <person name="Eremeeva M."/>
        </authorList>
    </citation>
    <scope>NUCLEOTIDE SEQUENCE</scope>
    <source>
        <strain evidence="1">Hartford</strain>
    </source>
</reference>
<gene>
    <name evidence="1" type="ordered locus">A1C_00910</name>
</gene>
<dbReference type="EMBL" id="CP000847">
    <property type="protein sequence ID" value="ABV74512.1"/>
    <property type="molecule type" value="Genomic_DNA"/>
</dbReference>
<dbReference type="AlphaFoldDB" id="A8GM87"/>
<accession>A8GM87</accession>
<dbReference type="Proteomes" id="UP000006830">
    <property type="component" value="Chromosome"/>
</dbReference>
<evidence type="ECO:0000313" key="1">
    <source>
        <dbReference type="EMBL" id="ABV74512.1"/>
    </source>
</evidence>
<sequence length="49" mass="5607">MRAAVGLRGQSHEIIKFLRLPRRGFTPPRGDGANKNTTRNIKCNKRFII</sequence>
<evidence type="ECO:0000313" key="2">
    <source>
        <dbReference type="Proteomes" id="UP000006830"/>
    </source>
</evidence>
<dbReference type="HOGENOM" id="CLU_3140122_0_0_5"/>
<organism evidence="1 2">
    <name type="scientific">Rickettsia akari (strain Hartford)</name>
    <dbReference type="NCBI Taxonomy" id="293614"/>
    <lineage>
        <taxon>Bacteria</taxon>
        <taxon>Pseudomonadati</taxon>
        <taxon>Pseudomonadota</taxon>
        <taxon>Alphaproteobacteria</taxon>
        <taxon>Rickettsiales</taxon>
        <taxon>Rickettsiaceae</taxon>
        <taxon>Rickettsieae</taxon>
        <taxon>Rickettsia</taxon>
        <taxon>spotted fever group</taxon>
    </lineage>
</organism>
<dbReference type="KEGG" id="rak:A1C_00910"/>
<protein>
    <submittedName>
        <fullName evidence="1">Uncharacterized protein</fullName>
    </submittedName>
</protein>
<keyword evidence="2" id="KW-1185">Reference proteome</keyword>
<proteinExistence type="predicted"/>